<feature type="transmembrane region" description="Helical" evidence="1">
    <location>
        <begin position="17"/>
        <end position="42"/>
    </location>
</feature>
<gene>
    <name evidence="2" type="ORF">BBIA_2408</name>
</gene>
<dbReference type="Proteomes" id="UP000029108">
    <property type="component" value="Unassembled WGS sequence"/>
</dbReference>
<keyword evidence="1" id="KW-0812">Transmembrane</keyword>
<accession>A0A086ZDA0</accession>
<keyword evidence="1" id="KW-1133">Transmembrane helix</keyword>
<dbReference type="RefSeq" id="WP_033496450.1">
    <property type="nucleotide sequence ID" value="NZ_JDUU01000039.1"/>
</dbReference>
<sequence>MWFLARIVSFWPAFLEVMFSTCLGDLFVCGVLLPVSLALVLLPFAQSRVRRALLVFLFFTAWGFALLVLAVGGLLVVGGR</sequence>
<keyword evidence="1" id="KW-0472">Membrane</keyword>
<keyword evidence="3" id="KW-1185">Reference proteome</keyword>
<name>A0A086ZDA0_9BIFI</name>
<dbReference type="AlphaFoldDB" id="A0A086ZDA0"/>
<evidence type="ECO:0000256" key="1">
    <source>
        <dbReference type="SAM" id="Phobius"/>
    </source>
</evidence>
<proteinExistence type="predicted"/>
<dbReference type="STRING" id="1437608.GCA_000771645_01984"/>
<organism evidence="2 3">
    <name type="scientific">Bifidobacterium biavatii DSM 23969</name>
    <dbReference type="NCBI Taxonomy" id="1437608"/>
    <lineage>
        <taxon>Bacteria</taxon>
        <taxon>Bacillati</taxon>
        <taxon>Actinomycetota</taxon>
        <taxon>Actinomycetes</taxon>
        <taxon>Bifidobacteriales</taxon>
        <taxon>Bifidobacteriaceae</taxon>
        <taxon>Bifidobacterium</taxon>
    </lineage>
</organism>
<dbReference type="EMBL" id="JGYN01000046">
    <property type="protein sequence ID" value="KFI44500.1"/>
    <property type="molecule type" value="Genomic_DNA"/>
</dbReference>
<feature type="transmembrane region" description="Helical" evidence="1">
    <location>
        <begin position="54"/>
        <end position="77"/>
    </location>
</feature>
<protein>
    <submittedName>
        <fullName evidence="2">Uncharacterized protein</fullName>
    </submittedName>
</protein>
<reference evidence="2 3" key="1">
    <citation type="submission" date="2014-03" db="EMBL/GenBank/DDBJ databases">
        <title>Genomics of Bifidobacteria.</title>
        <authorList>
            <person name="Ventura M."/>
            <person name="Milani C."/>
            <person name="Lugli G.A."/>
        </authorList>
    </citation>
    <scope>NUCLEOTIDE SEQUENCE [LARGE SCALE GENOMIC DNA]</scope>
    <source>
        <strain evidence="2 3">DSM 23969</strain>
    </source>
</reference>
<evidence type="ECO:0000313" key="2">
    <source>
        <dbReference type="EMBL" id="KFI44500.1"/>
    </source>
</evidence>
<evidence type="ECO:0000313" key="3">
    <source>
        <dbReference type="Proteomes" id="UP000029108"/>
    </source>
</evidence>
<comment type="caution">
    <text evidence="2">The sequence shown here is derived from an EMBL/GenBank/DDBJ whole genome shotgun (WGS) entry which is preliminary data.</text>
</comment>